<evidence type="ECO:0000256" key="6">
    <source>
        <dbReference type="ARBA" id="ARBA00023136"/>
    </source>
</evidence>
<dbReference type="InterPro" id="IPR004090">
    <property type="entry name" value="Chemotax_Me-accpt_rcpt"/>
</dbReference>
<comment type="subcellular location">
    <subcellularLocation>
        <location evidence="1">Cell inner membrane</location>
        <topology evidence="1">Multi-pass membrane protein</topology>
    </subcellularLocation>
</comment>
<feature type="domain" description="HAMP" evidence="13">
    <location>
        <begin position="215"/>
        <end position="268"/>
    </location>
</feature>
<keyword evidence="15" id="KW-1185">Reference proteome</keyword>
<dbReference type="Gene3D" id="3.30.450.20">
    <property type="entry name" value="PAS domain"/>
    <property type="match status" value="1"/>
</dbReference>
<evidence type="ECO:0000256" key="4">
    <source>
        <dbReference type="ARBA" id="ARBA00022692"/>
    </source>
</evidence>
<dbReference type="InterPro" id="IPR033480">
    <property type="entry name" value="sCache_2"/>
</dbReference>
<evidence type="ECO:0000259" key="13">
    <source>
        <dbReference type="PROSITE" id="PS50885"/>
    </source>
</evidence>
<dbReference type="RefSeq" id="WP_085126970.1">
    <property type="nucleotide sequence ID" value="NZ_FWZX01000047.1"/>
</dbReference>
<dbReference type="SMART" id="SM00283">
    <property type="entry name" value="MA"/>
    <property type="match status" value="1"/>
</dbReference>
<dbReference type="EMBL" id="FWZX01000047">
    <property type="protein sequence ID" value="SMF82679.1"/>
    <property type="molecule type" value="Genomic_DNA"/>
</dbReference>
<evidence type="ECO:0000256" key="2">
    <source>
        <dbReference type="ARBA" id="ARBA00022475"/>
    </source>
</evidence>
<accession>A0A1Y6CY84</accession>
<dbReference type="PRINTS" id="PR00260">
    <property type="entry name" value="CHEMTRNSDUCR"/>
</dbReference>
<dbReference type="SMART" id="SM01049">
    <property type="entry name" value="Cache_2"/>
    <property type="match status" value="1"/>
</dbReference>
<dbReference type="PANTHER" id="PTHR32089:SF112">
    <property type="entry name" value="LYSOZYME-LIKE PROTEIN-RELATED"/>
    <property type="match status" value="1"/>
</dbReference>
<organism evidence="14 15">
    <name type="scientific">Tistlia consotensis USBA 355</name>
    <dbReference type="NCBI Taxonomy" id="560819"/>
    <lineage>
        <taxon>Bacteria</taxon>
        <taxon>Pseudomonadati</taxon>
        <taxon>Pseudomonadota</taxon>
        <taxon>Alphaproteobacteria</taxon>
        <taxon>Rhodospirillales</taxon>
        <taxon>Rhodovibrionaceae</taxon>
        <taxon>Tistlia</taxon>
    </lineage>
</organism>
<dbReference type="Pfam" id="PF00015">
    <property type="entry name" value="MCPsignal"/>
    <property type="match status" value="1"/>
</dbReference>
<protein>
    <submittedName>
        <fullName evidence="14">Methyl-accepting chemotaxis sensory transducer with Cache sensor</fullName>
    </submittedName>
</protein>
<evidence type="ECO:0000259" key="12">
    <source>
        <dbReference type="PROSITE" id="PS50192"/>
    </source>
</evidence>
<gene>
    <name evidence="14" type="ORF">SAMN05428998_14729</name>
</gene>
<evidence type="ECO:0000313" key="14">
    <source>
        <dbReference type="EMBL" id="SMF82679.1"/>
    </source>
</evidence>
<dbReference type="AlphaFoldDB" id="A0A1Y6CY84"/>
<evidence type="ECO:0000256" key="1">
    <source>
        <dbReference type="ARBA" id="ARBA00004429"/>
    </source>
</evidence>
<dbReference type="STRING" id="560819.SAMN05428998_14729"/>
<keyword evidence="4 10" id="KW-0812">Transmembrane</keyword>
<dbReference type="SMART" id="SM00304">
    <property type="entry name" value="HAMP"/>
    <property type="match status" value="1"/>
</dbReference>
<reference evidence="14 15" key="1">
    <citation type="submission" date="2017-04" db="EMBL/GenBank/DDBJ databases">
        <authorList>
            <person name="Afonso C.L."/>
            <person name="Miller P.J."/>
            <person name="Scott M.A."/>
            <person name="Spackman E."/>
            <person name="Goraichik I."/>
            <person name="Dimitrov K.M."/>
            <person name="Suarez D.L."/>
            <person name="Swayne D.E."/>
        </authorList>
    </citation>
    <scope>NUCLEOTIDE SEQUENCE [LARGE SCALE GENOMIC DNA]</scope>
    <source>
        <strain evidence="14 15">USBA 355</strain>
    </source>
</reference>
<dbReference type="CDD" id="cd06225">
    <property type="entry name" value="HAMP"/>
    <property type="match status" value="1"/>
</dbReference>
<dbReference type="GO" id="GO:0007165">
    <property type="term" value="P:signal transduction"/>
    <property type="evidence" value="ECO:0007669"/>
    <property type="project" value="UniProtKB-KW"/>
</dbReference>
<keyword evidence="5 10" id="KW-1133">Transmembrane helix</keyword>
<evidence type="ECO:0000256" key="9">
    <source>
        <dbReference type="PROSITE-ProRule" id="PRU00284"/>
    </source>
</evidence>
<evidence type="ECO:0000256" key="5">
    <source>
        <dbReference type="ARBA" id="ARBA00022989"/>
    </source>
</evidence>
<dbReference type="PROSITE" id="PS50192">
    <property type="entry name" value="T_SNARE"/>
    <property type="match status" value="1"/>
</dbReference>
<dbReference type="Proteomes" id="UP000192917">
    <property type="component" value="Unassembled WGS sequence"/>
</dbReference>
<keyword evidence="6 10" id="KW-0472">Membrane</keyword>
<dbReference type="PANTHER" id="PTHR32089">
    <property type="entry name" value="METHYL-ACCEPTING CHEMOTAXIS PROTEIN MCPB"/>
    <property type="match status" value="1"/>
</dbReference>
<keyword evidence="7 9" id="KW-0807">Transducer</keyword>
<feature type="domain" description="Methyl-accepting transducer" evidence="11">
    <location>
        <begin position="309"/>
        <end position="531"/>
    </location>
</feature>
<feature type="domain" description="T-SNARE coiled-coil homology" evidence="12">
    <location>
        <begin position="461"/>
        <end position="523"/>
    </location>
</feature>
<evidence type="ECO:0000256" key="10">
    <source>
        <dbReference type="SAM" id="Phobius"/>
    </source>
</evidence>
<evidence type="ECO:0000259" key="11">
    <source>
        <dbReference type="PROSITE" id="PS50111"/>
    </source>
</evidence>
<evidence type="ECO:0000256" key="8">
    <source>
        <dbReference type="ARBA" id="ARBA00029447"/>
    </source>
</evidence>
<dbReference type="Pfam" id="PF17200">
    <property type="entry name" value="sCache_2"/>
    <property type="match status" value="1"/>
</dbReference>
<proteinExistence type="inferred from homology"/>
<dbReference type="GO" id="GO:0005886">
    <property type="term" value="C:plasma membrane"/>
    <property type="evidence" value="ECO:0007669"/>
    <property type="project" value="UniProtKB-SubCell"/>
</dbReference>
<keyword evidence="3" id="KW-0997">Cell inner membrane</keyword>
<dbReference type="Gene3D" id="1.10.287.950">
    <property type="entry name" value="Methyl-accepting chemotaxis protein"/>
    <property type="match status" value="1"/>
</dbReference>
<evidence type="ECO:0000256" key="7">
    <source>
        <dbReference type="ARBA" id="ARBA00023224"/>
    </source>
</evidence>
<dbReference type="Gene3D" id="1.10.8.500">
    <property type="entry name" value="HAMP domain in histidine kinase"/>
    <property type="match status" value="1"/>
</dbReference>
<dbReference type="Pfam" id="PF00672">
    <property type="entry name" value="HAMP"/>
    <property type="match status" value="1"/>
</dbReference>
<dbReference type="PROSITE" id="PS50111">
    <property type="entry name" value="CHEMOTAXIS_TRANSDUC_2"/>
    <property type="match status" value="1"/>
</dbReference>
<dbReference type="PROSITE" id="PS50885">
    <property type="entry name" value="HAMP"/>
    <property type="match status" value="1"/>
</dbReference>
<dbReference type="GO" id="GO:0006935">
    <property type="term" value="P:chemotaxis"/>
    <property type="evidence" value="ECO:0007669"/>
    <property type="project" value="InterPro"/>
</dbReference>
<dbReference type="InterPro" id="IPR000727">
    <property type="entry name" value="T_SNARE_dom"/>
</dbReference>
<dbReference type="InterPro" id="IPR004089">
    <property type="entry name" value="MCPsignal_dom"/>
</dbReference>
<feature type="transmembrane region" description="Helical" evidence="10">
    <location>
        <begin position="199"/>
        <end position="218"/>
    </location>
</feature>
<dbReference type="SUPFAM" id="SSF58104">
    <property type="entry name" value="Methyl-accepting chemotaxis protein (MCP) signaling domain"/>
    <property type="match status" value="1"/>
</dbReference>
<sequence length="565" mass="59998">MRFSRLTSFGITHRVIALIALTAASMIVLAGIRLVDLKHALVEQKRTELRQLVESATSVAEAYHARAEAGEMTKEAAQQAALKAIGAMRYNGADYFWVNDMTPVMVMHPVKPDLVGKDVSGLRDPAGTALFMEFVKVVKAQGAGFVGYLWPKPGKEQPVPKESFVEGFAPWGWIIGTGVYIDDIEAAFRSKATVEAGQIALILLVIGGISLLVARSITRPITRMSQRMRSLAAGDLDGEVPGMARRDEIGGMAQAVQVFRANAVERQRLEAESRLAAQRAEEEKRRTMQEIASGFEATVQSVVETLSQTAGRMQTTARSMSTAVEETEQQAGAVAAASQEASASVQTVASAAEELSSSIDEIGRQVDRSSHTATRAVEDARLTNEKVSGLVDAARKIGEVVELIQEIAEQTNLLALNATIEAARAGDAGKGFAVVASEVKALANQTAKATEEISQQISHIQGATTDAATAIKGIGQTVETIDEIAASISAAVQEQGAATQEIARNVQQASESTRQVASSISAVSRTATETGGSAGLVLEAADQLAQQSENLRQEVEQFIAQIRAG</sequence>
<dbReference type="GO" id="GO:0004888">
    <property type="term" value="F:transmembrane signaling receptor activity"/>
    <property type="evidence" value="ECO:0007669"/>
    <property type="project" value="InterPro"/>
</dbReference>
<keyword evidence="2" id="KW-1003">Cell membrane</keyword>
<comment type="similarity">
    <text evidence="8">Belongs to the methyl-accepting chemotaxis (MCP) protein family.</text>
</comment>
<name>A0A1Y6CY84_9PROT</name>
<dbReference type="InterPro" id="IPR003660">
    <property type="entry name" value="HAMP_dom"/>
</dbReference>
<evidence type="ECO:0000313" key="15">
    <source>
        <dbReference type="Proteomes" id="UP000192917"/>
    </source>
</evidence>
<evidence type="ECO:0000256" key="3">
    <source>
        <dbReference type="ARBA" id="ARBA00022519"/>
    </source>
</evidence>